<dbReference type="InterPro" id="IPR001377">
    <property type="entry name" value="Ribosomal_eS6"/>
</dbReference>
<sequence>MELLAAGERRRPGTKPAMLPPAVRNSLKWMMNISFVLSMRRAWATEVAADALGEKWKGSVVWITKKVFPQSKVFGLVLNTPVPQQLGPERTRRIWKIFNLSKEDDIHQYVVRKPLNKEGSAPHKLCASSTLLGKYVRTKESDTRKLKTPL</sequence>
<evidence type="ECO:0000313" key="7">
    <source>
        <dbReference type="Proteomes" id="UP000092124"/>
    </source>
</evidence>
<dbReference type="GO" id="GO:0006412">
    <property type="term" value="P:translation"/>
    <property type="evidence" value="ECO:0007669"/>
    <property type="project" value="InterPro"/>
</dbReference>
<evidence type="ECO:0000256" key="4">
    <source>
        <dbReference type="ARBA" id="ARBA00035278"/>
    </source>
</evidence>
<dbReference type="Gene3D" id="1.20.5.2650">
    <property type="match status" value="1"/>
</dbReference>
<dbReference type="OrthoDB" id="10260596at2759"/>
<evidence type="ECO:0000256" key="3">
    <source>
        <dbReference type="ARBA" id="ARBA00023274"/>
    </source>
</evidence>
<evidence type="ECO:0000256" key="2">
    <source>
        <dbReference type="ARBA" id="ARBA00022980"/>
    </source>
</evidence>
<evidence type="ECO:0000256" key="5">
    <source>
        <dbReference type="ARBA" id="ARBA00035403"/>
    </source>
</evidence>
<dbReference type="AlphaFoldDB" id="A0A1A6GLZ9"/>
<accession>A0A1A6GLZ9</accession>
<reference evidence="6 7" key="1">
    <citation type="submission" date="2016-06" db="EMBL/GenBank/DDBJ databases">
        <title>The Draft Genome Sequence and Annotation of the Desert Woodrat Neotoma lepida.</title>
        <authorList>
            <person name="Campbell M."/>
            <person name="Oakeson K.F."/>
            <person name="Yandell M."/>
            <person name="Halpert J.R."/>
            <person name="Dearing D."/>
        </authorList>
    </citation>
    <scope>NUCLEOTIDE SEQUENCE [LARGE SCALE GENOMIC DNA]</scope>
    <source>
        <strain evidence="6">417</strain>
        <tissue evidence="6">Liver</tissue>
    </source>
</reference>
<gene>
    <name evidence="6" type="ORF">A6R68_04203</name>
</gene>
<keyword evidence="7" id="KW-1185">Reference proteome</keyword>
<protein>
    <recommendedName>
        <fullName evidence="4">Small ribosomal subunit protein eS6</fullName>
    </recommendedName>
    <alternativeName>
        <fullName evidence="5">40S ribosomal protein S6</fullName>
    </alternativeName>
</protein>
<keyword evidence="2" id="KW-0689">Ribosomal protein</keyword>
<name>A0A1A6GLZ9_NEOLE</name>
<comment type="caution">
    <text evidence="6">The sequence shown here is derived from an EMBL/GenBank/DDBJ whole genome shotgun (WGS) entry which is preliminary data.</text>
</comment>
<dbReference type="EMBL" id="LZPO01087025">
    <property type="protein sequence ID" value="OBS67246.1"/>
    <property type="molecule type" value="Genomic_DNA"/>
</dbReference>
<proteinExistence type="inferred from homology"/>
<evidence type="ECO:0000313" key="6">
    <source>
        <dbReference type="EMBL" id="OBS67246.1"/>
    </source>
</evidence>
<evidence type="ECO:0000256" key="1">
    <source>
        <dbReference type="ARBA" id="ARBA00009312"/>
    </source>
</evidence>
<organism evidence="6 7">
    <name type="scientific">Neotoma lepida</name>
    <name type="common">Desert woodrat</name>
    <dbReference type="NCBI Taxonomy" id="56216"/>
    <lineage>
        <taxon>Eukaryota</taxon>
        <taxon>Metazoa</taxon>
        <taxon>Chordata</taxon>
        <taxon>Craniata</taxon>
        <taxon>Vertebrata</taxon>
        <taxon>Euteleostomi</taxon>
        <taxon>Mammalia</taxon>
        <taxon>Eutheria</taxon>
        <taxon>Euarchontoglires</taxon>
        <taxon>Glires</taxon>
        <taxon>Rodentia</taxon>
        <taxon>Myomorpha</taxon>
        <taxon>Muroidea</taxon>
        <taxon>Cricetidae</taxon>
        <taxon>Neotominae</taxon>
        <taxon>Neotoma</taxon>
    </lineage>
</organism>
<dbReference type="PANTHER" id="PTHR11502">
    <property type="entry name" value="40S RIBOSOMAL PROTEIN S6"/>
    <property type="match status" value="1"/>
</dbReference>
<keyword evidence="3" id="KW-0687">Ribonucleoprotein</keyword>
<dbReference type="GO" id="GO:0005840">
    <property type="term" value="C:ribosome"/>
    <property type="evidence" value="ECO:0007669"/>
    <property type="project" value="UniProtKB-KW"/>
</dbReference>
<comment type="similarity">
    <text evidence="1">Belongs to the eukaryotic ribosomal protein eS6 family.</text>
</comment>
<dbReference type="STRING" id="56216.A0A1A6GLZ9"/>
<feature type="non-terminal residue" evidence="6">
    <location>
        <position position="150"/>
    </location>
</feature>
<dbReference type="Proteomes" id="UP000092124">
    <property type="component" value="Unassembled WGS sequence"/>
</dbReference>
<dbReference type="GO" id="GO:0003735">
    <property type="term" value="F:structural constituent of ribosome"/>
    <property type="evidence" value="ECO:0007669"/>
    <property type="project" value="InterPro"/>
</dbReference>
<dbReference type="GO" id="GO:1990904">
    <property type="term" value="C:ribonucleoprotein complex"/>
    <property type="evidence" value="ECO:0007669"/>
    <property type="project" value="UniProtKB-KW"/>
</dbReference>